<accession>A0A2I1DPN6</accession>
<sequence>MVHAVDQKNLDDEARRLVSLPPAEFAGFMLTMLFSKVLYPKGVRDMTVIVNGSVINIGDSEPLVALKTAKTALSGEIARIQRKS</sequence>
<organism evidence="1 2">
    <name type="scientific">Acidithiobacillus marinus</name>
    <dbReference type="NCBI Taxonomy" id="187490"/>
    <lineage>
        <taxon>Bacteria</taxon>
        <taxon>Pseudomonadati</taxon>
        <taxon>Pseudomonadota</taxon>
        <taxon>Acidithiobacillia</taxon>
        <taxon>Acidithiobacillales</taxon>
        <taxon>Acidithiobacillaceae</taxon>
        <taxon>Acidithiobacillus</taxon>
    </lineage>
</organism>
<keyword evidence="2" id="KW-1185">Reference proteome</keyword>
<dbReference type="RefSeq" id="WP_101536797.1">
    <property type="nucleotide sequence ID" value="NZ_MXAV01000006.1"/>
</dbReference>
<gene>
    <name evidence="1" type="ORF">B1757_02375</name>
</gene>
<evidence type="ECO:0000313" key="1">
    <source>
        <dbReference type="EMBL" id="PKY11827.1"/>
    </source>
</evidence>
<dbReference type="Proteomes" id="UP000234329">
    <property type="component" value="Unassembled WGS sequence"/>
</dbReference>
<comment type="caution">
    <text evidence="1">The sequence shown here is derived from an EMBL/GenBank/DDBJ whole genome shotgun (WGS) entry which is preliminary data.</text>
</comment>
<reference evidence="1 2" key="1">
    <citation type="submission" date="2017-03" db="EMBL/GenBank/DDBJ databases">
        <title>Draft genime sequence of the acidophilic sulfur-oxidizing bacterium Acidithiobacillus sp. SH, isolated from seawater.</title>
        <authorList>
            <person name="Sharmin S."/>
            <person name="Tokuhisa M."/>
            <person name="Kanao T."/>
            <person name="Kamimura K."/>
        </authorList>
    </citation>
    <scope>NUCLEOTIDE SEQUENCE [LARGE SCALE GENOMIC DNA]</scope>
    <source>
        <strain evidence="1 2">SH</strain>
    </source>
</reference>
<dbReference type="EMBL" id="MXAV01000006">
    <property type="protein sequence ID" value="PKY11827.1"/>
    <property type="molecule type" value="Genomic_DNA"/>
</dbReference>
<dbReference type="InParanoid" id="A0A2I1DPN6"/>
<proteinExistence type="predicted"/>
<dbReference type="OrthoDB" id="9973204at2"/>
<evidence type="ECO:0000313" key="2">
    <source>
        <dbReference type="Proteomes" id="UP000234329"/>
    </source>
</evidence>
<name>A0A2I1DPN6_9PROT</name>
<protein>
    <submittedName>
        <fullName evidence="1">Uncharacterized protein</fullName>
    </submittedName>
</protein>
<dbReference type="AlphaFoldDB" id="A0A2I1DPN6"/>